<sequence>MTITIRHTHADGTLVEGTSKGDGTNTILKANGFRWFRTLGLWGIAGSRDRQPNDYKINRAAHALREAGHTVTVEIDRTHRPAAEAEADRLARQDDRAAALAAKAERKKSDAEAAWARERAATDALPPGGEPIKIGHHSERRHRGAIDKAWKTLGQAVEAENTAKAVEQRAAAAAATTEHRYNPVTVANRIDTLEAEQRADQRRLDGHRRTLFTDAAGDKREEVTTAAAGPYRERVAARMAQRAEDIAYWTQVRQQQIASGDTTNYTRDTISVGDLVRGRHDDWYRVRRVNPKSVTVEYPAYGGGTLTHTIKYAHLTGHRTTTADQNTTGAGEADKAG</sequence>
<reference evidence="1 2" key="1">
    <citation type="submission" date="2018-10" db="EMBL/GenBank/DDBJ databases">
        <title>Sequencing the genomes of 1000 actinobacteria strains.</title>
        <authorList>
            <person name="Klenk H.-P."/>
        </authorList>
    </citation>
    <scope>NUCLEOTIDE SEQUENCE [LARGE SCALE GENOMIC DNA]</scope>
    <source>
        <strain evidence="1 2">DSM 44343</strain>
    </source>
</reference>
<dbReference type="EMBL" id="RBKV01000002">
    <property type="protein sequence ID" value="RKR79850.1"/>
    <property type="molecule type" value="Genomic_DNA"/>
</dbReference>
<accession>A0A495IT52</accession>
<comment type="caution">
    <text evidence="1">The sequence shown here is derived from an EMBL/GenBank/DDBJ whole genome shotgun (WGS) entry which is preliminary data.</text>
</comment>
<dbReference type="Pfam" id="PF12083">
    <property type="entry name" value="DUF3560"/>
    <property type="match status" value="1"/>
</dbReference>
<dbReference type="OrthoDB" id="9803716at2"/>
<organism evidence="1 2">
    <name type="scientific">Williamsia marianensis</name>
    <dbReference type="NCBI Taxonomy" id="85044"/>
    <lineage>
        <taxon>Bacteria</taxon>
        <taxon>Bacillati</taxon>
        <taxon>Actinomycetota</taxon>
        <taxon>Actinomycetes</taxon>
        <taxon>Mycobacteriales</taxon>
        <taxon>Nocardiaceae</taxon>
        <taxon>Williamsia</taxon>
    </lineage>
</organism>
<proteinExistence type="predicted"/>
<evidence type="ECO:0000313" key="2">
    <source>
        <dbReference type="Proteomes" id="UP000274762"/>
    </source>
</evidence>
<dbReference type="RefSeq" id="WP_062801037.1">
    <property type="nucleotide sequence ID" value="NZ_CBCRXS010000023.1"/>
</dbReference>
<dbReference type="Proteomes" id="UP000274762">
    <property type="component" value="Unassembled WGS sequence"/>
</dbReference>
<name>A0A495IT52_WILMA</name>
<evidence type="ECO:0000313" key="1">
    <source>
        <dbReference type="EMBL" id="RKR79850.1"/>
    </source>
</evidence>
<dbReference type="InterPro" id="IPR021944">
    <property type="entry name" value="DUF3560"/>
</dbReference>
<dbReference type="AlphaFoldDB" id="A0A495IT52"/>
<protein>
    <submittedName>
        <fullName evidence="1">Uncharacterized protein DUF3560</fullName>
    </submittedName>
</protein>
<gene>
    <name evidence="1" type="ORF">DFJ75_4993</name>
</gene>